<feature type="domain" description="Ig-like" evidence="1">
    <location>
        <begin position="36"/>
        <end position="127"/>
    </location>
</feature>
<dbReference type="InterPro" id="IPR036179">
    <property type="entry name" value="Ig-like_dom_sf"/>
</dbReference>
<dbReference type="GO" id="GO:0042289">
    <property type="term" value="F:MHC class II protein binding"/>
    <property type="evidence" value="ECO:0007669"/>
    <property type="project" value="TreeGrafter"/>
</dbReference>
<sequence length="203" mass="22619">MYDFTGEVKTFPFSQFRGEDSSTRSQKNRVFVLNTATVATGRHHPSLTVRDGDEVTLPCNSEIDDHENCNSTEWTFIVSSGSAVELVKDGQIREAAKDKSDRLNVSEKCSLVIKNVTDEDAGVYVCRQLISGQLLGSDAHVRLSVVTMTEHEDDDEKSEFLQCEVVYDFTGEVTLFPFIQFSGEEATTARYISRAVTTKPEGE</sequence>
<dbReference type="InterPro" id="IPR007110">
    <property type="entry name" value="Ig-like_dom"/>
</dbReference>
<proteinExistence type="predicted"/>
<dbReference type="GO" id="GO:0042110">
    <property type="term" value="P:T cell activation"/>
    <property type="evidence" value="ECO:0007669"/>
    <property type="project" value="TreeGrafter"/>
</dbReference>
<dbReference type="Proteomes" id="UP001488805">
    <property type="component" value="Unassembled WGS sequence"/>
</dbReference>
<evidence type="ECO:0000259" key="1">
    <source>
        <dbReference type="PROSITE" id="PS50835"/>
    </source>
</evidence>
<dbReference type="AlphaFoldDB" id="A0AAW1FCB0"/>
<dbReference type="GO" id="GO:0009897">
    <property type="term" value="C:external side of plasma membrane"/>
    <property type="evidence" value="ECO:0007669"/>
    <property type="project" value="TreeGrafter"/>
</dbReference>
<reference evidence="2 3" key="1">
    <citation type="journal article" date="2024" name="Genome Biol. Evol.">
        <title>Chromosome-level genome assembly of the viviparous eelpout Zoarces viviparus.</title>
        <authorList>
            <person name="Fuhrmann N."/>
            <person name="Brasseur M.V."/>
            <person name="Bakowski C.E."/>
            <person name="Podsiadlowski L."/>
            <person name="Prost S."/>
            <person name="Krehenwinkel H."/>
            <person name="Mayer C."/>
        </authorList>
    </citation>
    <scope>NUCLEOTIDE SEQUENCE [LARGE SCALE GENOMIC DNA]</scope>
    <source>
        <strain evidence="2">NO-MEL_2022_Ind0_liver</strain>
    </source>
</reference>
<dbReference type="PROSITE" id="PS50835">
    <property type="entry name" value="IG_LIKE"/>
    <property type="match status" value="1"/>
</dbReference>
<keyword evidence="3" id="KW-1185">Reference proteome</keyword>
<dbReference type="SUPFAM" id="SSF48726">
    <property type="entry name" value="Immunoglobulin"/>
    <property type="match status" value="1"/>
</dbReference>
<dbReference type="GO" id="GO:0035723">
    <property type="term" value="P:interleukin-15-mediated signaling pathway"/>
    <property type="evidence" value="ECO:0007669"/>
    <property type="project" value="TreeGrafter"/>
</dbReference>
<protein>
    <recommendedName>
        <fullName evidence="1">Ig-like domain-containing protein</fullName>
    </recommendedName>
</protein>
<evidence type="ECO:0000313" key="3">
    <source>
        <dbReference type="Proteomes" id="UP001488805"/>
    </source>
</evidence>
<gene>
    <name evidence="2" type="ORF">VZT92_011258</name>
</gene>
<dbReference type="Gene3D" id="2.60.40.10">
    <property type="entry name" value="Immunoglobulins"/>
    <property type="match status" value="1"/>
</dbReference>
<comment type="caution">
    <text evidence="2">The sequence shown here is derived from an EMBL/GenBank/DDBJ whole genome shotgun (WGS) entry which is preliminary data.</text>
</comment>
<dbReference type="PANTHER" id="PTHR11422:SF5">
    <property type="entry name" value="DIVERSE IMMUNOGLOBULIN DOMAIN-CONTAINING PROTEIN 1.1 ISOFORM X1-RELATED"/>
    <property type="match status" value="1"/>
</dbReference>
<name>A0AAW1FCB0_ZOAVI</name>
<evidence type="ECO:0000313" key="2">
    <source>
        <dbReference type="EMBL" id="KAK9531858.1"/>
    </source>
</evidence>
<dbReference type="GO" id="GO:0070374">
    <property type="term" value="P:positive regulation of ERK1 and ERK2 cascade"/>
    <property type="evidence" value="ECO:0007669"/>
    <property type="project" value="TreeGrafter"/>
</dbReference>
<dbReference type="Pfam" id="PF07686">
    <property type="entry name" value="V-set"/>
    <property type="match status" value="1"/>
</dbReference>
<dbReference type="InterPro" id="IPR013783">
    <property type="entry name" value="Ig-like_fold"/>
</dbReference>
<organism evidence="2 3">
    <name type="scientific">Zoarces viviparus</name>
    <name type="common">Viviparous eelpout</name>
    <name type="synonym">Blennius viviparus</name>
    <dbReference type="NCBI Taxonomy" id="48416"/>
    <lineage>
        <taxon>Eukaryota</taxon>
        <taxon>Metazoa</taxon>
        <taxon>Chordata</taxon>
        <taxon>Craniata</taxon>
        <taxon>Vertebrata</taxon>
        <taxon>Euteleostomi</taxon>
        <taxon>Actinopterygii</taxon>
        <taxon>Neopterygii</taxon>
        <taxon>Teleostei</taxon>
        <taxon>Neoteleostei</taxon>
        <taxon>Acanthomorphata</taxon>
        <taxon>Eupercaria</taxon>
        <taxon>Perciformes</taxon>
        <taxon>Cottioidei</taxon>
        <taxon>Zoarcales</taxon>
        <taxon>Zoarcidae</taxon>
        <taxon>Zoarcinae</taxon>
        <taxon>Zoarces</taxon>
    </lineage>
</organism>
<dbReference type="SMART" id="SM00409">
    <property type="entry name" value="IG"/>
    <property type="match status" value="1"/>
</dbReference>
<dbReference type="InterPro" id="IPR003599">
    <property type="entry name" value="Ig_sub"/>
</dbReference>
<accession>A0AAW1FCB0</accession>
<dbReference type="PANTHER" id="PTHR11422">
    <property type="entry name" value="T-CELL SURFACE GLYCOPROTEIN CD4"/>
    <property type="match status" value="1"/>
</dbReference>
<dbReference type="InterPro" id="IPR013106">
    <property type="entry name" value="Ig_V-set"/>
</dbReference>
<dbReference type="GO" id="GO:0045121">
    <property type="term" value="C:membrane raft"/>
    <property type="evidence" value="ECO:0007669"/>
    <property type="project" value="TreeGrafter"/>
</dbReference>
<dbReference type="GO" id="GO:1990782">
    <property type="term" value="F:protein tyrosine kinase binding"/>
    <property type="evidence" value="ECO:0007669"/>
    <property type="project" value="TreeGrafter"/>
</dbReference>
<dbReference type="EMBL" id="JBCEZU010000089">
    <property type="protein sequence ID" value="KAK9531858.1"/>
    <property type="molecule type" value="Genomic_DNA"/>
</dbReference>